<dbReference type="SUPFAM" id="SSF52096">
    <property type="entry name" value="ClpP/crotonase"/>
    <property type="match status" value="1"/>
</dbReference>
<evidence type="ECO:0000256" key="1">
    <source>
        <dbReference type="ARBA" id="ARBA00005254"/>
    </source>
</evidence>
<dbReference type="Gene3D" id="3.90.226.10">
    <property type="entry name" value="2-enoyl-CoA Hydratase, Chain A, domain 1"/>
    <property type="match status" value="1"/>
</dbReference>
<dbReference type="GO" id="GO:0003824">
    <property type="term" value="F:catalytic activity"/>
    <property type="evidence" value="ECO:0007669"/>
    <property type="project" value="UniProtKB-ARBA"/>
</dbReference>
<dbReference type="EMBL" id="BK010667">
    <property type="protein sequence ID" value="DAC80071.1"/>
    <property type="molecule type" value="Genomic_DNA"/>
</dbReference>
<dbReference type="Pfam" id="PF00378">
    <property type="entry name" value="ECH_1"/>
    <property type="match status" value="1"/>
</dbReference>
<name>A0A510NBH6_9GAMM</name>
<dbReference type="PANTHER" id="PTHR42964:SF1">
    <property type="entry name" value="POLYKETIDE BIOSYNTHESIS ENOYL-COA HYDRATASE PKSH-RELATED"/>
    <property type="match status" value="1"/>
</dbReference>
<organism evidence="2">
    <name type="scientific">Gynuella sunshinyii YC6258</name>
    <dbReference type="NCBI Taxonomy" id="1445510"/>
    <lineage>
        <taxon>Bacteria</taxon>
        <taxon>Pseudomonadati</taxon>
        <taxon>Pseudomonadota</taxon>
        <taxon>Gammaproteobacteria</taxon>
        <taxon>Oceanospirillales</taxon>
        <taxon>Saccharospirillaceae</taxon>
        <taxon>Gynuella</taxon>
    </lineage>
</organism>
<dbReference type="OrthoDB" id="9807606at2"/>
<dbReference type="CDD" id="cd06558">
    <property type="entry name" value="crotonase-like"/>
    <property type="match status" value="1"/>
</dbReference>
<protein>
    <submittedName>
        <fullName evidence="2">Enoyl-CoA hydratase</fullName>
    </submittedName>
</protein>
<comment type="similarity">
    <text evidence="1">Belongs to the enoyl-CoA hydratase/isomerase family.</text>
</comment>
<evidence type="ECO:0000313" key="2">
    <source>
        <dbReference type="EMBL" id="DAC80071.1"/>
    </source>
</evidence>
<dbReference type="NCBIfam" id="NF005498">
    <property type="entry name" value="PRK07112.1"/>
    <property type="match status" value="1"/>
</dbReference>
<dbReference type="PANTHER" id="PTHR42964">
    <property type="entry name" value="ENOYL-COA HYDRATASE"/>
    <property type="match status" value="1"/>
</dbReference>
<dbReference type="InterPro" id="IPR051683">
    <property type="entry name" value="Enoyl-CoA_Hydratase/Isomerase"/>
</dbReference>
<dbReference type="AlphaFoldDB" id="A0A510NBH6"/>
<dbReference type="InterPro" id="IPR001753">
    <property type="entry name" value="Enoyl-CoA_hydra/iso"/>
</dbReference>
<dbReference type="InterPro" id="IPR029045">
    <property type="entry name" value="ClpP/crotonase-like_dom_sf"/>
</dbReference>
<proteinExistence type="inferred from homology"/>
<accession>A0A510NBH6</accession>
<sequence>MGVLMQIPAYETIKVSFDGTVCTLQIYRPEANNTINDLFTDECADFLNRHSEHISVLIIKGLPEVFCFGADFSAINDNVADGDPKGQNPENIYNVWQQIANGPFISIAHVRGKANAGGIGFVAACDIVLAEENAVFSLSELLFGLLPACVLPFLIRRMGPQKAHYMTMMTQPVSAQRALEWGLVDACEENSENLLRKHLLRLTRLSKTAIVRYKKYRAELDNSLEQQKACALKTNLEVFTDPDNLNSISRYVETGKFPWEK</sequence>
<reference evidence="2" key="1">
    <citation type="journal article" date="2019" name="Nat. Chem. Biol.">
        <title>Automated structure prediction of trans-acyltransferase polyketide synthase products.</title>
        <authorList>
            <person name="Helfrich E.J.N."/>
            <person name="Ueoka R."/>
            <person name="Dolev A."/>
            <person name="Rust M."/>
            <person name="Meoded R.A."/>
            <person name="Bhushan A."/>
            <person name="Califano G."/>
            <person name="Costa R."/>
            <person name="Gugger M."/>
            <person name="Steinbeck C."/>
            <person name="Moreno P."/>
            <person name="Piel J."/>
        </authorList>
    </citation>
    <scope>NUCLEOTIDE SEQUENCE</scope>
    <source>
        <strain evidence="2">YC6258</strain>
    </source>
</reference>